<dbReference type="RefSeq" id="WP_347306867.1">
    <property type="nucleotide sequence ID" value="NZ_JBAJEX010000001.1"/>
</dbReference>
<dbReference type="SUPFAM" id="SSF143744">
    <property type="entry name" value="GlcG-like"/>
    <property type="match status" value="1"/>
</dbReference>
<evidence type="ECO:0000313" key="2">
    <source>
        <dbReference type="Proteomes" id="UP001482231"/>
    </source>
</evidence>
<protein>
    <submittedName>
        <fullName evidence="1">Heme-binding protein</fullName>
    </submittedName>
</protein>
<reference evidence="1 2" key="1">
    <citation type="submission" date="2024-02" db="EMBL/GenBank/DDBJ databases">
        <title>New thermophilic sulfur-oxidizing bacteria from a hot springs of the Uzon caldera (Kamchatka, Russia).</title>
        <authorList>
            <person name="Dukat A.M."/>
            <person name="Elcheninov A.G."/>
            <person name="Frolov E.N."/>
        </authorList>
    </citation>
    <scope>NUCLEOTIDE SEQUENCE [LARGE SCALE GENOMIC DNA]</scope>
    <source>
        <strain evidence="1 2">AK1</strain>
    </source>
</reference>
<dbReference type="PANTHER" id="PTHR34309:SF1">
    <property type="entry name" value="PROTEIN GLCG"/>
    <property type="match status" value="1"/>
</dbReference>
<proteinExistence type="predicted"/>
<dbReference type="InterPro" id="IPR038084">
    <property type="entry name" value="PduO/GlcC-like_sf"/>
</dbReference>
<comment type="caution">
    <text evidence="1">The sequence shown here is derived from an EMBL/GenBank/DDBJ whole genome shotgun (WGS) entry which is preliminary data.</text>
</comment>
<name>A0ABV0EBU0_9BURK</name>
<dbReference type="EMBL" id="JBAJEX010000001">
    <property type="protein sequence ID" value="MEO1766120.1"/>
    <property type="molecule type" value="Genomic_DNA"/>
</dbReference>
<organism evidence="1 2">
    <name type="scientific">Thiobacter aerophilum</name>
    <dbReference type="NCBI Taxonomy" id="3121275"/>
    <lineage>
        <taxon>Bacteria</taxon>
        <taxon>Pseudomonadati</taxon>
        <taxon>Pseudomonadota</taxon>
        <taxon>Betaproteobacteria</taxon>
        <taxon>Burkholderiales</taxon>
        <taxon>Thiobacteraceae</taxon>
        <taxon>Thiobacter</taxon>
    </lineage>
</organism>
<dbReference type="Proteomes" id="UP001482231">
    <property type="component" value="Unassembled WGS sequence"/>
</dbReference>
<dbReference type="PANTHER" id="PTHR34309">
    <property type="entry name" value="SLR1406 PROTEIN"/>
    <property type="match status" value="1"/>
</dbReference>
<dbReference type="InterPro" id="IPR005624">
    <property type="entry name" value="PduO/GlcC-like"/>
</dbReference>
<evidence type="ECO:0000313" key="1">
    <source>
        <dbReference type="EMBL" id="MEO1766120.1"/>
    </source>
</evidence>
<dbReference type="Pfam" id="PF03928">
    <property type="entry name" value="HbpS-like"/>
    <property type="match status" value="1"/>
</dbReference>
<gene>
    <name evidence="1" type="ORF">V6E02_02680</name>
</gene>
<sequence>MNEKTPLSLLTKRTLALAAARKITAAAESYARRRGWKVVIAVVDDGGHLIVLSRMDGAQIGSIQVAQAKALTALAFKRPSKAWEDALAGGRHAVLGLPGVTPVEGGLPLVVEGEVVGAIGVSGVTSEQDGLIAQAGAARLAKIT</sequence>
<keyword evidence="2" id="KW-1185">Reference proteome</keyword>
<dbReference type="Gene3D" id="3.30.450.150">
    <property type="entry name" value="Haem-degrading domain"/>
    <property type="match status" value="1"/>
</dbReference>
<dbReference type="InterPro" id="IPR052517">
    <property type="entry name" value="GlcG_carb_metab_protein"/>
</dbReference>
<accession>A0ABV0EBU0</accession>